<dbReference type="Proteomes" id="UP000779070">
    <property type="component" value="Unassembled WGS sequence"/>
</dbReference>
<proteinExistence type="predicted"/>
<evidence type="ECO:0000313" key="3">
    <source>
        <dbReference type="Proteomes" id="UP000779070"/>
    </source>
</evidence>
<organism evidence="2 3">
    <name type="scientific">Vibrio neptunius</name>
    <dbReference type="NCBI Taxonomy" id="170651"/>
    <lineage>
        <taxon>Bacteria</taxon>
        <taxon>Pseudomonadati</taxon>
        <taxon>Pseudomonadota</taxon>
        <taxon>Gammaproteobacteria</taxon>
        <taxon>Vibrionales</taxon>
        <taxon>Vibrionaceae</taxon>
        <taxon>Vibrio</taxon>
    </lineage>
</organism>
<protein>
    <submittedName>
        <fullName evidence="2">Questin oxidase family protein</fullName>
    </submittedName>
</protein>
<sequence>MVNDLLRKAQEYDVETIVSGITNHLPMVLIALDELGAPIDRMNEFYDAYCNKLQPLKRSVLSNSFDWRLNLGKKESFSEYLEFYLIQISSHGFESAIRTYIDVLLQGCAAAAFHGLIRLSYGVSACNYTEVAFGLAHMSSHYEPIPKSRELNSSASEIINNALEEFLGYSAEGNSITERLSKISKHPLFINVNYHPSSLTLGELNNLFSDLYLQTNDFTVLHTITSCHAMRLVLPYVTDCDAAIRAYWSSIISAILSVKKLTFDKFHNYDLTPVENLNLSSIINSNNDHVIKLAHTCIEEYKHYENLNTLKVLNFVFNQSKMKT</sequence>
<dbReference type="Pfam" id="PF14027">
    <property type="entry name" value="Questin_oxidase"/>
    <property type="match status" value="1"/>
</dbReference>
<dbReference type="InterPro" id="IPR025337">
    <property type="entry name" value="Questin_oxidase-like"/>
</dbReference>
<reference evidence="2 3" key="1">
    <citation type="submission" date="2021-02" db="EMBL/GenBank/DDBJ databases">
        <title>Draft Genome Sequences of 5 Vibrio neptunius Strains Isolated From of Bivalve Hatcheries.</title>
        <authorList>
            <person name="Galvis F."/>
            <person name="Barja J.L."/>
            <person name="Lemos M.L."/>
            <person name="Balado M."/>
        </authorList>
    </citation>
    <scope>NUCLEOTIDE SEQUENCE [LARGE SCALE GENOMIC DNA]</scope>
    <source>
        <strain evidence="2 3">PP-145.98</strain>
    </source>
</reference>
<accession>A0ABS3ABB6</accession>
<dbReference type="PANTHER" id="PTHR35870:SF1">
    <property type="entry name" value="PROTEIN, PUTATIVE (AFU_ORTHOLOGUE AFUA_5G03330)-RELATED"/>
    <property type="match status" value="1"/>
</dbReference>
<comment type="caution">
    <text evidence="2">The sequence shown here is derived from an EMBL/GenBank/DDBJ whole genome shotgun (WGS) entry which is preliminary data.</text>
</comment>
<dbReference type="PANTHER" id="PTHR35870">
    <property type="entry name" value="PROTEIN, PUTATIVE (AFU_ORTHOLOGUE AFUA_5G03330)-RELATED"/>
    <property type="match status" value="1"/>
</dbReference>
<evidence type="ECO:0000313" key="2">
    <source>
        <dbReference type="EMBL" id="MBN3580507.1"/>
    </source>
</evidence>
<name>A0ABS3ABB6_9VIBR</name>
<dbReference type="EMBL" id="JAFHLB010000051">
    <property type="protein sequence ID" value="MBN3580507.1"/>
    <property type="molecule type" value="Genomic_DNA"/>
</dbReference>
<keyword evidence="1" id="KW-0560">Oxidoreductase</keyword>
<gene>
    <name evidence="2" type="ORF">JYA62_23070</name>
</gene>
<keyword evidence="3" id="KW-1185">Reference proteome</keyword>
<dbReference type="RefSeq" id="WP_206372275.1">
    <property type="nucleotide sequence ID" value="NZ_CAWPTM010000137.1"/>
</dbReference>
<evidence type="ECO:0000256" key="1">
    <source>
        <dbReference type="ARBA" id="ARBA00023002"/>
    </source>
</evidence>